<organism evidence="3 4">
    <name type="scientific">Mycolicibacterium moriokaense</name>
    <dbReference type="NCBI Taxonomy" id="39691"/>
    <lineage>
        <taxon>Bacteria</taxon>
        <taxon>Bacillati</taxon>
        <taxon>Actinomycetota</taxon>
        <taxon>Actinomycetes</taxon>
        <taxon>Mycobacteriales</taxon>
        <taxon>Mycobacteriaceae</taxon>
        <taxon>Mycolicibacterium</taxon>
    </lineage>
</organism>
<sequence>MNKIILCAGLASIAPTSMIVLATGVANAGAPTVVGQKYSDASSAISSAGDSIKVGTRFGHGVSQSDCVVIAQTTKSIPQRGSHPTAGTIVVVSLNCDPHVASATNPGYSAASPQGRADAAAKASATPGG</sequence>
<reference evidence="4" key="1">
    <citation type="submission" date="2018-05" db="EMBL/GenBank/DDBJ databases">
        <authorList>
            <person name="Deangelis K."/>
            <person name="Huntemann M."/>
            <person name="Clum A."/>
            <person name="Pillay M."/>
            <person name="Palaniappan K."/>
            <person name="Varghese N."/>
            <person name="Mikhailova N."/>
            <person name="Stamatis D."/>
            <person name="Reddy T."/>
            <person name="Daum C."/>
            <person name="Shapiro N."/>
            <person name="Ivanova N."/>
            <person name="Kyrpides N."/>
            <person name="Woyke T."/>
        </authorList>
    </citation>
    <scope>NUCLEOTIDE SEQUENCE [LARGE SCALE GENOMIC DNA]</scope>
    <source>
        <strain evidence="4">GAS496</strain>
    </source>
</reference>
<comment type="caution">
    <text evidence="3">The sequence shown here is derived from an EMBL/GenBank/DDBJ whole genome shotgun (WGS) entry which is preliminary data.</text>
</comment>
<proteinExistence type="predicted"/>
<name>A0A318HL38_9MYCO</name>
<accession>A0A318HL38</accession>
<protein>
    <recommendedName>
        <fullName evidence="5">PASTA domain-containing protein</fullName>
    </recommendedName>
</protein>
<feature type="chain" id="PRO_5039187803" description="PASTA domain-containing protein" evidence="2">
    <location>
        <begin position="23"/>
        <end position="129"/>
    </location>
</feature>
<evidence type="ECO:0000313" key="3">
    <source>
        <dbReference type="EMBL" id="PXX11891.1"/>
    </source>
</evidence>
<evidence type="ECO:0000256" key="2">
    <source>
        <dbReference type="SAM" id="SignalP"/>
    </source>
</evidence>
<feature type="region of interest" description="Disordered" evidence="1">
    <location>
        <begin position="103"/>
        <end position="129"/>
    </location>
</feature>
<dbReference type="AlphaFoldDB" id="A0A318HL38"/>
<evidence type="ECO:0008006" key="5">
    <source>
        <dbReference type="Google" id="ProtNLM"/>
    </source>
</evidence>
<feature type="signal peptide" evidence="2">
    <location>
        <begin position="1"/>
        <end position="22"/>
    </location>
</feature>
<dbReference type="EMBL" id="QJJU01000002">
    <property type="protein sequence ID" value="PXX11891.1"/>
    <property type="molecule type" value="Genomic_DNA"/>
</dbReference>
<keyword evidence="2" id="KW-0732">Signal</keyword>
<gene>
    <name evidence="3" type="ORF">C8E89_10215</name>
</gene>
<evidence type="ECO:0000313" key="4">
    <source>
        <dbReference type="Proteomes" id="UP000247781"/>
    </source>
</evidence>
<keyword evidence="4" id="KW-1185">Reference proteome</keyword>
<evidence type="ECO:0000256" key="1">
    <source>
        <dbReference type="SAM" id="MobiDB-lite"/>
    </source>
</evidence>
<reference evidence="3 4" key="2">
    <citation type="submission" date="2018-06" db="EMBL/GenBank/DDBJ databases">
        <title>Sequencing of bacterial isolates from soil warming experiment in Harvard Forest, Massachusetts, USA.</title>
        <authorList>
            <person name="Deangelis K.PhD."/>
        </authorList>
    </citation>
    <scope>NUCLEOTIDE SEQUENCE [LARGE SCALE GENOMIC DNA]</scope>
    <source>
        <strain evidence="3 4">GAS496</strain>
    </source>
</reference>
<dbReference type="Proteomes" id="UP000247781">
    <property type="component" value="Unassembled WGS sequence"/>
</dbReference>